<gene>
    <name evidence="1" type="ORF">PR048_029701</name>
</gene>
<comment type="caution">
    <text evidence="1">The sequence shown here is derived from an EMBL/GenBank/DDBJ whole genome shotgun (WGS) entry which is preliminary data.</text>
</comment>
<reference evidence="1 2" key="1">
    <citation type="submission" date="2023-02" db="EMBL/GenBank/DDBJ databases">
        <title>LHISI_Scaffold_Assembly.</title>
        <authorList>
            <person name="Stuart O.P."/>
            <person name="Cleave R."/>
            <person name="Magrath M.J.L."/>
            <person name="Mikheyev A.S."/>
        </authorList>
    </citation>
    <scope>NUCLEOTIDE SEQUENCE [LARGE SCALE GENOMIC DNA]</scope>
    <source>
        <strain evidence="1">Daus_M_001</strain>
        <tissue evidence="1">Leg muscle</tissue>
    </source>
</reference>
<dbReference type="EMBL" id="JARBHB010000013">
    <property type="protein sequence ID" value="KAJ8870677.1"/>
    <property type="molecule type" value="Genomic_DNA"/>
</dbReference>
<proteinExistence type="predicted"/>
<dbReference type="Proteomes" id="UP001159363">
    <property type="component" value="Chromosome 12"/>
</dbReference>
<evidence type="ECO:0000313" key="2">
    <source>
        <dbReference type="Proteomes" id="UP001159363"/>
    </source>
</evidence>
<keyword evidence="2" id="KW-1185">Reference proteome</keyword>
<evidence type="ECO:0000313" key="1">
    <source>
        <dbReference type="EMBL" id="KAJ8870677.1"/>
    </source>
</evidence>
<sequence length="117" mass="13895">MLHSLRTERTGVCLRRVVMACSKVALLDLSSESDSDDEHWVRYVVLAKRKRIWPIPYVTQHETFGEYHTLVKDLTEKQFKNYFRLSRSQFENVHDIIAADISKKTTKWRVPKRSCLR</sequence>
<name>A0ABQ9GEQ7_9NEOP</name>
<organism evidence="1 2">
    <name type="scientific">Dryococelus australis</name>
    <dbReference type="NCBI Taxonomy" id="614101"/>
    <lineage>
        <taxon>Eukaryota</taxon>
        <taxon>Metazoa</taxon>
        <taxon>Ecdysozoa</taxon>
        <taxon>Arthropoda</taxon>
        <taxon>Hexapoda</taxon>
        <taxon>Insecta</taxon>
        <taxon>Pterygota</taxon>
        <taxon>Neoptera</taxon>
        <taxon>Polyneoptera</taxon>
        <taxon>Phasmatodea</taxon>
        <taxon>Verophasmatodea</taxon>
        <taxon>Anareolatae</taxon>
        <taxon>Phasmatidae</taxon>
        <taxon>Eurycanthinae</taxon>
        <taxon>Dryococelus</taxon>
    </lineage>
</organism>
<accession>A0ABQ9GEQ7</accession>
<protein>
    <submittedName>
        <fullName evidence="1">Uncharacterized protein</fullName>
    </submittedName>
</protein>